<dbReference type="eggNOG" id="COG3415">
    <property type="taxonomic scope" value="Bacteria"/>
</dbReference>
<evidence type="ECO:0000256" key="1">
    <source>
        <dbReference type="SAM" id="MobiDB-lite"/>
    </source>
</evidence>
<feature type="region of interest" description="Disordered" evidence="1">
    <location>
        <begin position="51"/>
        <end position="77"/>
    </location>
</feature>
<dbReference type="EMBL" id="DS999641">
    <property type="protein sequence ID" value="EFE65151.2"/>
    <property type="molecule type" value="Genomic_DNA"/>
</dbReference>
<name>D5ZX41_STRV1</name>
<evidence type="ECO:0000313" key="2">
    <source>
        <dbReference type="EMBL" id="EFE65151.2"/>
    </source>
</evidence>
<dbReference type="AlphaFoldDB" id="D5ZX41"/>
<protein>
    <submittedName>
        <fullName evidence="2">Predicted protein</fullName>
    </submittedName>
</protein>
<dbReference type="Proteomes" id="UP000003824">
    <property type="component" value="Unassembled WGS sequence"/>
</dbReference>
<gene>
    <name evidence="2" type="ORF">SSFG_00405</name>
</gene>
<reference evidence="3" key="1">
    <citation type="submission" date="2008-12" db="EMBL/GenBank/DDBJ databases">
        <title>Annotation of Streptomyces ghanaensis ATCC 14672.</title>
        <authorList>
            <consortium name="The Broad Institute Genome Sequencing Platform"/>
            <consortium name="Broad Institute Microbial Sequencing Center"/>
            <person name="Fischbach M."/>
            <person name="Ward D."/>
            <person name="Young S."/>
            <person name="Kodira C.D."/>
            <person name="Zeng Q."/>
            <person name="Koehrsen M."/>
            <person name="Godfrey P."/>
            <person name="Alvarado L."/>
            <person name="Berlin A.M."/>
            <person name="Borenstein D."/>
            <person name="Chen Z."/>
            <person name="Engels R."/>
            <person name="Freedman E."/>
            <person name="Gellesch M."/>
            <person name="Goldberg J."/>
            <person name="Griggs A."/>
            <person name="Gujja S."/>
            <person name="Heiman D.I."/>
            <person name="Hepburn T.A."/>
            <person name="Howarth C."/>
            <person name="Jen D."/>
            <person name="Larson L."/>
            <person name="Lewis B."/>
            <person name="Mehta T."/>
            <person name="Park D."/>
            <person name="Pearson M."/>
            <person name="Roberts A."/>
            <person name="Saif S."/>
            <person name="Shea T.D."/>
            <person name="Shenoy N."/>
            <person name="Sisk P."/>
            <person name="Stolte C."/>
            <person name="Sykes S.N."/>
            <person name="Walk T."/>
            <person name="White J."/>
            <person name="Yandava C."/>
            <person name="Straight P."/>
            <person name="Clardy J."/>
            <person name="Hung D."/>
            <person name="Kolter R."/>
            <person name="Mekalanos J."/>
            <person name="Walker S."/>
            <person name="Walsh C.T."/>
            <person name="Wieland B.L.C."/>
            <person name="Ilzarbe M."/>
            <person name="Galagan J."/>
            <person name="Nusbaum C."/>
            <person name="Birren B."/>
        </authorList>
    </citation>
    <scope>NUCLEOTIDE SEQUENCE [LARGE SCALE GENOMIC DNA]</scope>
    <source>
        <strain evidence="3">ATCC 14672 / DSM 40746 / JCM 4963 / KCTC 9882 / NRRL B-12104 / FH 1290</strain>
    </source>
</reference>
<evidence type="ECO:0000313" key="3">
    <source>
        <dbReference type="Proteomes" id="UP000003824"/>
    </source>
</evidence>
<accession>D5ZX41</accession>
<sequence>MRVRETDDDGGRRLLRIIRGGTGSVVIWRRARTVLLSVPGTPAVGVAEVTFTGPDRRPRPTNRRIPPPRPTDSRDRCRPFADLQACGTSLTCGNADGVR</sequence>
<organism evidence="2 3">
    <name type="scientific">Streptomyces viridosporus (strain ATCC 14672 / DSM 40746 / JCM 4963 / KCTC 9882 / NRRL B-12104 / FH 1290)</name>
    <name type="common">Streptomyces ghanaensis</name>
    <dbReference type="NCBI Taxonomy" id="566461"/>
    <lineage>
        <taxon>Bacteria</taxon>
        <taxon>Bacillati</taxon>
        <taxon>Actinomycetota</taxon>
        <taxon>Actinomycetes</taxon>
        <taxon>Kitasatosporales</taxon>
        <taxon>Streptomycetaceae</taxon>
        <taxon>Streptomyces</taxon>
    </lineage>
</organism>
<proteinExistence type="predicted"/>